<keyword evidence="3" id="KW-1185">Reference proteome</keyword>
<organism evidence="2 3">
    <name type="scientific">Belliella marina</name>
    <dbReference type="NCBI Taxonomy" id="1644146"/>
    <lineage>
        <taxon>Bacteria</taxon>
        <taxon>Pseudomonadati</taxon>
        <taxon>Bacteroidota</taxon>
        <taxon>Cytophagia</taxon>
        <taxon>Cytophagales</taxon>
        <taxon>Cyclobacteriaceae</taxon>
        <taxon>Belliella</taxon>
    </lineage>
</organism>
<evidence type="ECO:0000256" key="1">
    <source>
        <dbReference type="SAM" id="Phobius"/>
    </source>
</evidence>
<sequence>MAVNNKLATMIFRKITGNIIASLFTPILILGRWLSNLYRGIFYQEYVFLKILPKSMLKSGYAMGFNGTPIYEDDRFQMLKTNDGLQDFAIMMEINYKLDEVPNIDQSLMNLKALILIQTDQDGKDFPDLLYKSVENLAYLQLINCDFKTALPFILKQKKLKELKLLGSKVDGVENFNNLLNHSISNITIEKETLTELDLQEISRTNPNVTIEYVKEINQKSIRLE</sequence>
<keyword evidence="1" id="KW-0812">Transmembrane</keyword>
<dbReference type="EMBL" id="JBHUHR010000001">
    <property type="protein sequence ID" value="MFD2033239.1"/>
    <property type="molecule type" value="Genomic_DNA"/>
</dbReference>
<dbReference type="SUPFAM" id="SSF52058">
    <property type="entry name" value="L domain-like"/>
    <property type="match status" value="1"/>
</dbReference>
<dbReference type="RefSeq" id="WP_376882309.1">
    <property type="nucleotide sequence ID" value="NZ_JBHUHR010000001.1"/>
</dbReference>
<dbReference type="Gene3D" id="3.80.10.10">
    <property type="entry name" value="Ribonuclease Inhibitor"/>
    <property type="match status" value="1"/>
</dbReference>
<gene>
    <name evidence="2" type="ORF">ACFSKL_00470</name>
</gene>
<comment type="caution">
    <text evidence="2">The sequence shown here is derived from an EMBL/GenBank/DDBJ whole genome shotgun (WGS) entry which is preliminary data.</text>
</comment>
<accession>A0ABW4VGV8</accession>
<evidence type="ECO:0000313" key="2">
    <source>
        <dbReference type="EMBL" id="MFD2033239.1"/>
    </source>
</evidence>
<keyword evidence="1" id="KW-1133">Transmembrane helix</keyword>
<name>A0ABW4VGV8_9BACT</name>
<feature type="transmembrane region" description="Helical" evidence="1">
    <location>
        <begin position="15"/>
        <end position="34"/>
    </location>
</feature>
<keyword evidence="1" id="KW-0472">Membrane</keyword>
<reference evidence="3" key="1">
    <citation type="journal article" date="2019" name="Int. J. Syst. Evol. Microbiol.">
        <title>The Global Catalogue of Microorganisms (GCM) 10K type strain sequencing project: providing services to taxonomists for standard genome sequencing and annotation.</title>
        <authorList>
            <consortium name="The Broad Institute Genomics Platform"/>
            <consortium name="The Broad Institute Genome Sequencing Center for Infectious Disease"/>
            <person name="Wu L."/>
            <person name="Ma J."/>
        </authorList>
    </citation>
    <scope>NUCLEOTIDE SEQUENCE [LARGE SCALE GENOMIC DNA]</scope>
    <source>
        <strain evidence="3">CGMCC 1.15180</strain>
    </source>
</reference>
<protein>
    <submittedName>
        <fullName evidence="2">Uncharacterized protein</fullName>
    </submittedName>
</protein>
<proteinExistence type="predicted"/>
<evidence type="ECO:0000313" key="3">
    <source>
        <dbReference type="Proteomes" id="UP001597361"/>
    </source>
</evidence>
<dbReference type="InterPro" id="IPR032675">
    <property type="entry name" value="LRR_dom_sf"/>
</dbReference>
<dbReference type="Proteomes" id="UP001597361">
    <property type="component" value="Unassembled WGS sequence"/>
</dbReference>